<dbReference type="STRING" id="333673.A0A3M0KDZ9"/>
<reference evidence="1 2" key="1">
    <citation type="submission" date="2018-07" db="EMBL/GenBank/DDBJ databases">
        <title>A high quality draft genome assembly of the barn swallow (H. rustica rustica).</title>
        <authorList>
            <person name="Formenti G."/>
            <person name="Chiara M."/>
            <person name="Poveda L."/>
            <person name="Francoijs K.-J."/>
            <person name="Bonisoli-Alquati A."/>
            <person name="Canova L."/>
            <person name="Gianfranceschi L."/>
            <person name="Horner D.S."/>
            <person name="Saino N."/>
        </authorList>
    </citation>
    <scope>NUCLEOTIDE SEQUENCE [LARGE SCALE GENOMIC DNA]</scope>
    <source>
        <strain evidence="1">Chelidonia</strain>
        <tissue evidence="1">Blood</tissue>
    </source>
</reference>
<dbReference type="EMBL" id="QRBI01000108">
    <property type="protein sequence ID" value="RMC11362.1"/>
    <property type="molecule type" value="Genomic_DNA"/>
</dbReference>
<comment type="caution">
    <text evidence="1">The sequence shown here is derived from an EMBL/GenBank/DDBJ whole genome shotgun (WGS) entry which is preliminary data.</text>
</comment>
<name>A0A3M0KDZ9_HIRRU</name>
<protein>
    <submittedName>
        <fullName evidence="1">Uncharacterized protein</fullName>
    </submittedName>
</protein>
<dbReference type="Proteomes" id="UP000269221">
    <property type="component" value="Unassembled WGS sequence"/>
</dbReference>
<accession>A0A3M0KDZ9</accession>
<evidence type="ECO:0000313" key="1">
    <source>
        <dbReference type="EMBL" id="RMC11362.1"/>
    </source>
</evidence>
<gene>
    <name evidence="1" type="ORF">DUI87_11481</name>
</gene>
<evidence type="ECO:0000313" key="2">
    <source>
        <dbReference type="Proteomes" id="UP000269221"/>
    </source>
</evidence>
<keyword evidence="2" id="KW-1185">Reference proteome</keyword>
<organism evidence="1 2">
    <name type="scientific">Hirundo rustica rustica</name>
    <dbReference type="NCBI Taxonomy" id="333673"/>
    <lineage>
        <taxon>Eukaryota</taxon>
        <taxon>Metazoa</taxon>
        <taxon>Chordata</taxon>
        <taxon>Craniata</taxon>
        <taxon>Vertebrata</taxon>
        <taxon>Euteleostomi</taxon>
        <taxon>Archelosauria</taxon>
        <taxon>Archosauria</taxon>
        <taxon>Dinosauria</taxon>
        <taxon>Saurischia</taxon>
        <taxon>Theropoda</taxon>
        <taxon>Coelurosauria</taxon>
        <taxon>Aves</taxon>
        <taxon>Neognathae</taxon>
        <taxon>Neoaves</taxon>
        <taxon>Telluraves</taxon>
        <taxon>Australaves</taxon>
        <taxon>Passeriformes</taxon>
        <taxon>Sylvioidea</taxon>
        <taxon>Hirundinidae</taxon>
        <taxon>Hirundo</taxon>
    </lineage>
</organism>
<proteinExistence type="predicted"/>
<sequence length="94" mass="10358">MGTTRLRSDLMAPYNSPTGGMGFGLFYPATIHGTTGRRGNGLKRQRRRLRVDAGHNFLTERVVKYKNTLPKAVVESPSLEGLKTPVEVALEDTV</sequence>
<dbReference type="AlphaFoldDB" id="A0A3M0KDZ9"/>